<reference evidence="2" key="1">
    <citation type="journal article" date="2021" name="PeerJ">
        <title>Extensive microbial diversity within the chicken gut microbiome revealed by metagenomics and culture.</title>
        <authorList>
            <person name="Gilroy R."/>
            <person name="Ravi A."/>
            <person name="Getino M."/>
            <person name="Pursley I."/>
            <person name="Horton D.L."/>
            <person name="Alikhan N.F."/>
            <person name="Baker D."/>
            <person name="Gharbi K."/>
            <person name="Hall N."/>
            <person name="Watson M."/>
            <person name="Adriaenssens E.M."/>
            <person name="Foster-Nyarko E."/>
            <person name="Jarju S."/>
            <person name="Secka A."/>
            <person name="Antonio M."/>
            <person name="Oren A."/>
            <person name="Chaudhuri R.R."/>
            <person name="La Ragione R."/>
            <person name="Hildebrand F."/>
            <person name="Pallen M.J."/>
        </authorList>
    </citation>
    <scope>NUCLEOTIDE SEQUENCE</scope>
    <source>
        <strain evidence="2">CHK185-5351</strain>
    </source>
</reference>
<reference evidence="2" key="2">
    <citation type="submission" date="2021-04" db="EMBL/GenBank/DDBJ databases">
        <authorList>
            <person name="Gilroy R."/>
        </authorList>
    </citation>
    <scope>NUCLEOTIDE SEQUENCE</scope>
    <source>
        <strain evidence="2">CHK185-5351</strain>
    </source>
</reference>
<accession>A0A9D2N8Q3</accession>
<dbReference type="InterPro" id="IPR024294">
    <property type="entry name" value="DUF3810"/>
</dbReference>
<comment type="caution">
    <text evidence="2">The sequence shown here is derived from an EMBL/GenBank/DDBJ whole genome shotgun (WGS) entry which is preliminary data.</text>
</comment>
<keyword evidence="1" id="KW-0472">Membrane</keyword>
<feature type="transmembrane region" description="Helical" evidence="1">
    <location>
        <begin position="71"/>
        <end position="89"/>
    </location>
</feature>
<keyword evidence="1" id="KW-0812">Transmembrane</keyword>
<feature type="transmembrane region" description="Helical" evidence="1">
    <location>
        <begin position="16"/>
        <end position="38"/>
    </location>
</feature>
<name>A0A9D2N8Q3_9FIRM</name>
<dbReference type="Proteomes" id="UP000823849">
    <property type="component" value="Unassembled WGS sequence"/>
</dbReference>
<dbReference type="Pfam" id="PF12725">
    <property type="entry name" value="DUF3810"/>
    <property type="match status" value="1"/>
</dbReference>
<dbReference type="EMBL" id="DWWU01000006">
    <property type="protein sequence ID" value="HJC14387.1"/>
    <property type="molecule type" value="Genomic_DNA"/>
</dbReference>
<feature type="transmembrane region" description="Helical" evidence="1">
    <location>
        <begin position="101"/>
        <end position="125"/>
    </location>
</feature>
<protein>
    <submittedName>
        <fullName evidence="2">DUF3810 domain-containing protein</fullName>
    </submittedName>
</protein>
<organism evidence="2 3">
    <name type="scientific">Candidatus Fusicatenibacter intestinigallinarum</name>
    <dbReference type="NCBI Taxonomy" id="2838598"/>
    <lineage>
        <taxon>Bacteria</taxon>
        <taxon>Bacillati</taxon>
        <taxon>Bacillota</taxon>
        <taxon>Clostridia</taxon>
        <taxon>Lachnospirales</taxon>
        <taxon>Lachnospiraceae</taxon>
        <taxon>Fusicatenibacter</taxon>
    </lineage>
</organism>
<evidence type="ECO:0000256" key="1">
    <source>
        <dbReference type="SAM" id="Phobius"/>
    </source>
</evidence>
<evidence type="ECO:0000313" key="2">
    <source>
        <dbReference type="EMBL" id="HJC14387.1"/>
    </source>
</evidence>
<gene>
    <name evidence="2" type="ORF">H9705_00985</name>
</gene>
<dbReference type="AlphaFoldDB" id="A0A9D2N8Q3"/>
<proteinExistence type="predicted"/>
<keyword evidence="1" id="KW-1133">Transmembrane helix</keyword>
<evidence type="ECO:0000313" key="3">
    <source>
        <dbReference type="Proteomes" id="UP000823849"/>
    </source>
</evidence>
<sequence length="377" mass="41825">MKKSKKRQAVSSACKYRFLAALVFLLISGNLLLVSTLIPETAEWYSDRIYRPAAAAVSGLTGRVLFSLAEFGLYLLILLLLFSVVYTIRKIIRNGSAGRRLLSWLSGICLAASLLAFFFMLGAGINYHRVSFSEKAGIAAEPCTAEDLSRICSWLTREVNARSTQVTRDENGVMTLTRPEGPDAAAAMENLGTVFPDLSGSYPMPKKVFFSQILSSLDLTGIFSAFTIEANYNGDITPYNIPFTVCHELSHLRGFMQEEEANFIAFLACIQSDQPDFQYSGYLSGWVYCMNALYTADHDTWSTIRSQLSPTAEPDLTANREFWAGYQGILSEVSTQVNDTYLKINGQSDGVLSYDRMVELIAAYFRDNPAVSEGEQQ</sequence>